<dbReference type="Gene3D" id="3.30.1490.20">
    <property type="entry name" value="ATP-grasp fold, A domain"/>
    <property type="match status" value="2"/>
</dbReference>
<dbReference type="Gene3D" id="3.50.30.10">
    <property type="entry name" value="Phosphohistidine domain"/>
    <property type="match status" value="1"/>
</dbReference>
<dbReference type="InterPro" id="IPR008279">
    <property type="entry name" value="PEP-util_enz_mobile_dom"/>
</dbReference>
<dbReference type="InterPro" id="IPR051549">
    <property type="entry name" value="PEP_Utilizing_Enz"/>
</dbReference>
<dbReference type="EMBL" id="BAAAUX010000011">
    <property type="protein sequence ID" value="GAA2788104.1"/>
    <property type="molecule type" value="Genomic_DNA"/>
</dbReference>
<dbReference type="SUPFAM" id="SSF56059">
    <property type="entry name" value="Glutathione synthetase ATP-binding domain-like"/>
    <property type="match status" value="1"/>
</dbReference>
<evidence type="ECO:0000259" key="2">
    <source>
        <dbReference type="Pfam" id="PF01326"/>
    </source>
</evidence>
<protein>
    <submittedName>
        <fullName evidence="3">Phosphoenolpyruvate synthase</fullName>
    </submittedName>
</protein>
<evidence type="ECO:0000259" key="1">
    <source>
        <dbReference type="Pfam" id="PF00391"/>
    </source>
</evidence>
<feature type="domain" description="PEP-utilising enzyme mobile" evidence="1">
    <location>
        <begin position="740"/>
        <end position="810"/>
    </location>
</feature>
<dbReference type="Gene3D" id="3.30.470.20">
    <property type="entry name" value="ATP-grasp fold, B domain"/>
    <property type="match status" value="2"/>
</dbReference>
<comment type="caution">
    <text evidence="3">The sequence shown here is derived from an EMBL/GenBank/DDBJ whole genome shotgun (WGS) entry which is preliminary data.</text>
</comment>
<feature type="domain" description="Pyruvate phosphate dikinase AMP/ATP-binding" evidence="2">
    <location>
        <begin position="55"/>
        <end position="194"/>
    </location>
</feature>
<dbReference type="PANTHER" id="PTHR43615:SF1">
    <property type="entry name" value="PPDK_N DOMAIN-CONTAINING PROTEIN"/>
    <property type="match status" value="1"/>
</dbReference>
<dbReference type="Proteomes" id="UP001500979">
    <property type="component" value="Unassembled WGS sequence"/>
</dbReference>
<proteinExistence type="predicted"/>
<dbReference type="InterPro" id="IPR013815">
    <property type="entry name" value="ATP_grasp_subdomain_1"/>
</dbReference>
<keyword evidence="4" id="KW-1185">Reference proteome</keyword>
<feature type="domain" description="Pyruvate phosphate dikinase AMP/ATP-binding" evidence="2">
    <location>
        <begin position="201"/>
        <end position="248"/>
    </location>
</feature>
<dbReference type="Pfam" id="PF01326">
    <property type="entry name" value="PPDK_N"/>
    <property type="match status" value="2"/>
</dbReference>
<gene>
    <name evidence="3" type="ORF">GCM10010470_23320</name>
</gene>
<name>A0ABN3VB48_9PSEU</name>
<dbReference type="InterPro" id="IPR002192">
    <property type="entry name" value="PPDK_AMP/ATP-bd"/>
</dbReference>
<dbReference type="Pfam" id="PF00391">
    <property type="entry name" value="PEP-utilizers"/>
    <property type="match status" value="1"/>
</dbReference>
<dbReference type="InterPro" id="IPR036637">
    <property type="entry name" value="Phosphohistidine_dom_sf"/>
</dbReference>
<dbReference type="PANTHER" id="PTHR43615">
    <property type="entry name" value="PHOSPHOENOLPYRUVATE SYNTHASE-RELATED"/>
    <property type="match status" value="1"/>
</dbReference>
<evidence type="ECO:0000313" key="4">
    <source>
        <dbReference type="Proteomes" id="UP001500979"/>
    </source>
</evidence>
<evidence type="ECO:0000313" key="3">
    <source>
        <dbReference type="EMBL" id="GAA2788104.1"/>
    </source>
</evidence>
<sequence length="819" mass="87225">MGGRLVIALSEVDATKVDLVGGKAAGLGELIRAGERVPDGFCLTTEVSRAGTVPEAELVDAYRRLCGGANGRVAVRSSATAEDLPGASFAGQQDTYLNVSSAAELIEAVGKCWESLRSERAIAYREANDIDHDAASMAVVVQRMIDPVAAGVMFTANPITGTRTETVVDAVAGLGTAVVDGSAAVDHYVLGERTSVAPHGCLDRPRLDALRAAGQRVQKHFGSPQDVEWAIDAEGVLWLLQSRPVTTLFPQPPDTGLPQPRVLMEVGHMQGMLRPFTPMGMSAMKVATAIALESYGVKVDPADGLKRIVDVGGRMYIDFTDLVRSRLLRKRLPEAMKVYGYRVSAAVERVLEDPRFAAQPGLPFRVRSVVAVLARVVPGSVAGLVWALARPSRAGEKMFVLAAESERLAATPAGVTSAAERLRWSAELQSPVMSGAMLKALPALWAGMLASRAPTVLLKGIATDGEIASVLSGMPHNVTTEMDLALWRLASAVGPHRELLLNTAPDELAARYRQGTLPDIGLGAFLATYGHRAAAEVDIGVPRWAEDPTLVFATIANYLRVTDPEQAPDRKFEQAAERAEATIDELIARARRSRPVRARLAGFLMRRARALAGLRELPKFIWLYSLAEMRRQILLAGAELAGRGLLDRAEDIVFLDLREAEAVAGGEDLRELVASRRASYARETKRRNVPGVLLSDGTIPEALAPPVTAEDGTLVGMPAAPGRATGRARVIHDPAGAYLEPGEILVAATTDPGWTPLFMTAGGLVTETGAPMAHGPTVAREYGIPAVICVRDATETIRTGELITIDGAAGTVRRDADVA</sequence>
<accession>A0ABN3VB48</accession>
<reference evidence="3 4" key="1">
    <citation type="journal article" date="2019" name="Int. J. Syst. Evol. Microbiol.">
        <title>The Global Catalogue of Microorganisms (GCM) 10K type strain sequencing project: providing services to taxonomists for standard genome sequencing and annotation.</title>
        <authorList>
            <consortium name="The Broad Institute Genomics Platform"/>
            <consortium name="The Broad Institute Genome Sequencing Center for Infectious Disease"/>
            <person name="Wu L."/>
            <person name="Ma J."/>
        </authorList>
    </citation>
    <scope>NUCLEOTIDE SEQUENCE [LARGE SCALE GENOMIC DNA]</scope>
    <source>
        <strain evidence="3 4">JCM 9383</strain>
    </source>
</reference>
<organism evidence="3 4">
    <name type="scientific">Saccharopolyspora taberi</name>
    <dbReference type="NCBI Taxonomy" id="60895"/>
    <lineage>
        <taxon>Bacteria</taxon>
        <taxon>Bacillati</taxon>
        <taxon>Actinomycetota</taxon>
        <taxon>Actinomycetes</taxon>
        <taxon>Pseudonocardiales</taxon>
        <taxon>Pseudonocardiaceae</taxon>
        <taxon>Saccharopolyspora</taxon>
    </lineage>
</organism>
<dbReference type="SUPFAM" id="SSF52009">
    <property type="entry name" value="Phosphohistidine domain"/>
    <property type="match status" value="1"/>
</dbReference>